<evidence type="ECO:0000256" key="3">
    <source>
        <dbReference type="ARBA" id="ARBA00023295"/>
    </source>
</evidence>
<dbReference type="InterPro" id="IPR018077">
    <property type="entry name" value="Glyco_hydro_fam25_subgr"/>
</dbReference>
<gene>
    <name evidence="4" type="ORF">AB4874_00320</name>
</gene>
<proteinExistence type="inferred from homology"/>
<dbReference type="PANTHER" id="PTHR34135">
    <property type="entry name" value="LYSOZYME"/>
    <property type="match status" value="1"/>
</dbReference>
<keyword evidence="2" id="KW-0378">Hydrolase</keyword>
<dbReference type="EMBL" id="JBFRYC010000001">
    <property type="protein sequence ID" value="MEX1660095.1"/>
    <property type="molecule type" value="Genomic_DNA"/>
</dbReference>
<protein>
    <submittedName>
        <fullName evidence="4">GH25 family lysozyme</fullName>
    </submittedName>
</protein>
<dbReference type="Pfam" id="PF01183">
    <property type="entry name" value="Glyco_hydro_25"/>
    <property type="match status" value="1"/>
</dbReference>
<reference evidence="4 5" key="1">
    <citation type="journal article" date="2011" name="Int. J. Syst. Evol. Microbiol.">
        <title>Zhongshania antarctica gen. nov., sp. nov. and Zhongshania guokunii sp. nov., gammaproteobacteria respectively isolated from coastal attached (fast) ice and surface seawater of the Antarctic.</title>
        <authorList>
            <person name="Li H.J."/>
            <person name="Zhang X.Y."/>
            <person name="Chen C.X."/>
            <person name="Zhang Y.J."/>
            <person name="Gao Z.M."/>
            <person name="Yu Y."/>
            <person name="Chen X.L."/>
            <person name="Chen B."/>
            <person name="Zhang Y.Z."/>
        </authorList>
    </citation>
    <scope>NUCLEOTIDE SEQUENCE [LARGE SCALE GENOMIC DNA]</scope>
    <source>
        <strain evidence="4 5">15-R06ZXC-3</strain>
    </source>
</reference>
<comment type="caution">
    <text evidence="4">The sequence shown here is derived from an EMBL/GenBank/DDBJ whole genome shotgun (WGS) entry which is preliminary data.</text>
</comment>
<dbReference type="SUPFAM" id="SSF51445">
    <property type="entry name" value="(Trans)glycosidases"/>
    <property type="match status" value="1"/>
</dbReference>
<evidence type="ECO:0000313" key="5">
    <source>
        <dbReference type="Proteomes" id="UP001557465"/>
    </source>
</evidence>
<accession>A0ABV3TGA1</accession>
<dbReference type="PROSITE" id="PS51318">
    <property type="entry name" value="TAT"/>
    <property type="match status" value="1"/>
</dbReference>
<keyword evidence="3" id="KW-0326">Glycosidase</keyword>
<dbReference type="InterPro" id="IPR002053">
    <property type="entry name" value="Glyco_hydro_25"/>
</dbReference>
<evidence type="ECO:0000256" key="1">
    <source>
        <dbReference type="ARBA" id="ARBA00010646"/>
    </source>
</evidence>
<evidence type="ECO:0000313" key="4">
    <source>
        <dbReference type="EMBL" id="MEX1660095.1"/>
    </source>
</evidence>
<comment type="similarity">
    <text evidence="1">Belongs to the glycosyl hydrolase 25 family.</text>
</comment>
<dbReference type="PROSITE" id="PS51257">
    <property type="entry name" value="PROKAR_LIPOPROTEIN"/>
    <property type="match status" value="1"/>
</dbReference>
<keyword evidence="5" id="KW-1185">Reference proteome</keyword>
<sequence length="272" mass="30211">MDLSRRIFLSGAALTLAGCGTKPKSARLMAPNMLDAAQYRAPGIPARFGDTAPHGWSGLAPAALPVHGIDAARYQGVIDWRRARAAGVSFAWLKASEGGDHIDPGFRLNARAARAAGVPVGGYHFFYFCRPAAEQARWFIKQVKRHAGDLPPVLDIEWNHTSPSCQRRPEAAHVRNEMRIFLRTLEAHYGTKPVIYTTVDFWEDNGLEQLRGYDFWLRSVAGHPSARYGDARWTFWQYSGTGVIPGVPGTVDMNAFHGSPAAWRNWLATRRQ</sequence>
<evidence type="ECO:0000256" key="2">
    <source>
        <dbReference type="ARBA" id="ARBA00022801"/>
    </source>
</evidence>
<organism evidence="4 5">
    <name type="scientific">Thioclava arctica</name>
    <dbReference type="NCBI Taxonomy" id="3238301"/>
    <lineage>
        <taxon>Bacteria</taxon>
        <taxon>Pseudomonadati</taxon>
        <taxon>Pseudomonadota</taxon>
        <taxon>Alphaproteobacteria</taxon>
        <taxon>Rhodobacterales</taxon>
        <taxon>Paracoccaceae</taxon>
        <taxon>Thioclava</taxon>
    </lineage>
</organism>
<dbReference type="PANTHER" id="PTHR34135:SF2">
    <property type="entry name" value="LYSOZYME"/>
    <property type="match status" value="1"/>
</dbReference>
<name>A0ABV3TGA1_9RHOB</name>
<dbReference type="PROSITE" id="PS51904">
    <property type="entry name" value="GLYCOSYL_HYDROL_F25_2"/>
    <property type="match status" value="1"/>
</dbReference>
<dbReference type="Gene3D" id="3.20.20.80">
    <property type="entry name" value="Glycosidases"/>
    <property type="match status" value="1"/>
</dbReference>
<dbReference type="RefSeq" id="WP_368390520.1">
    <property type="nucleotide sequence ID" value="NZ_JBFRYC010000001.1"/>
</dbReference>
<dbReference type="Proteomes" id="UP001557465">
    <property type="component" value="Unassembled WGS sequence"/>
</dbReference>
<dbReference type="CDD" id="cd06413">
    <property type="entry name" value="GH25_muramidase_1"/>
    <property type="match status" value="1"/>
</dbReference>
<dbReference type="SMART" id="SM00641">
    <property type="entry name" value="Glyco_25"/>
    <property type="match status" value="1"/>
</dbReference>
<dbReference type="InterPro" id="IPR006311">
    <property type="entry name" value="TAT_signal"/>
</dbReference>
<dbReference type="InterPro" id="IPR017853">
    <property type="entry name" value="GH"/>
</dbReference>